<dbReference type="GO" id="GO:0051537">
    <property type="term" value="F:2 iron, 2 sulfur cluster binding"/>
    <property type="evidence" value="ECO:0007669"/>
    <property type="project" value="UniProtKB-KW"/>
</dbReference>
<feature type="binding site" evidence="20">
    <location>
        <position position="72"/>
    </location>
    <ligand>
        <name>[2Fe-2S] cluster</name>
        <dbReference type="ChEBI" id="CHEBI:190135"/>
        <label>1</label>
    </ligand>
</feature>
<feature type="binding site" evidence="20">
    <location>
        <position position="115"/>
    </location>
    <ligand>
        <name>[2Fe-2S] cluster</name>
        <dbReference type="ChEBI" id="CHEBI:190135"/>
        <label>2</label>
    </ligand>
</feature>
<dbReference type="InterPro" id="IPR000674">
    <property type="entry name" value="Ald_Oxase/Xan_DH_a/b"/>
</dbReference>
<keyword evidence="7 20" id="KW-0001">2Fe-2S</keyword>
<dbReference type="SUPFAM" id="SSF56176">
    <property type="entry name" value="FAD-binding/transporter-associated domain-like"/>
    <property type="match status" value="1"/>
</dbReference>
<dbReference type="AlphaFoldDB" id="A0A9N9WPB4"/>
<dbReference type="InterPro" id="IPR012675">
    <property type="entry name" value="Beta-grasp_dom_sf"/>
</dbReference>
<dbReference type="Gene3D" id="3.30.365.10">
    <property type="entry name" value="Aldehyde oxidase/xanthine dehydrogenase, molybdopterin binding domain"/>
    <property type="match status" value="4"/>
</dbReference>
<dbReference type="Pfam" id="PF02738">
    <property type="entry name" value="MoCoBD_1"/>
    <property type="match status" value="1"/>
</dbReference>
<dbReference type="InterPro" id="IPR016166">
    <property type="entry name" value="FAD-bd_PCMH"/>
</dbReference>
<dbReference type="Proteomes" id="UP001153620">
    <property type="component" value="Chromosome 1"/>
</dbReference>
<feature type="binding site" evidence="20">
    <location>
        <position position="150"/>
    </location>
    <ligand>
        <name>[2Fe-2S] cluster</name>
        <dbReference type="ChEBI" id="CHEBI:190135"/>
        <label>2</label>
    </ligand>
</feature>
<reference evidence="23" key="2">
    <citation type="submission" date="2022-10" db="EMBL/GenBank/DDBJ databases">
        <authorList>
            <consortium name="ENA_rothamsted_submissions"/>
            <consortium name="culmorum"/>
            <person name="King R."/>
        </authorList>
    </citation>
    <scope>NUCLEOTIDE SEQUENCE</scope>
</reference>
<comment type="subcellular location">
    <subcellularLocation>
        <location evidence="2">Peroxisome</location>
    </subcellularLocation>
</comment>
<dbReference type="InterPro" id="IPR036856">
    <property type="entry name" value="Ald_Oxase/Xan_DH_a/b_sf"/>
</dbReference>
<keyword evidence="10" id="KW-0560">Oxidoreductase</keyword>
<feature type="binding site" evidence="20">
    <location>
        <position position="890"/>
    </location>
    <ligand>
        <name>Mo-molybdopterin</name>
        <dbReference type="ChEBI" id="CHEBI:71302"/>
    </ligand>
    <ligandPart>
        <name>Mo</name>
        <dbReference type="ChEBI" id="CHEBI:28685"/>
    </ligandPart>
</feature>
<evidence type="ECO:0000256" key="17">
    <source>
        <dbReference type="ARBA" id="ARBA00072265"/>
    </source>
</evidence>
<gene>
    <name evidence="23" type="ORF">CHIRRI_LOCUS3975</name>
</gene>
<evidence type="ECO:0000256" key="2">
    <source>
        <dbReference type="ARBA" id="ARBA00004275"/>
    </source>
</evidence>
<comment type="cofactor">
    <cofactor evidence="20">
        <name>[2Fe-2S] cluster</name>
        <dbReference type="ChEBI" id="CHEBI:190135"/>
    </cofactor>
    <text evidence="20">Binds 2 [2Fe-2S] clusters.</text>
</comment>
<dbReference type="Gene3D" id="3.30.390.50">
    <property type="entry name" value="CO dehydrogenase flavoprotein, C-terminal domain"/>
    <property type="match status" value="1"/>
</dbReference>
<feature type="binding site" evidence="20">
    <location>
        <position position="42"/>
    </location>
    <ligand>
        <name>[2Fe-2S] cluster</name>
        <dbReference type="ChEBI" id="CHEBI:190135"/>
        <label>1</label>
    </ligand>
</feature>
<dbReference type="InterPro" id="IPR016169">
    <property type="entry name" value="FAD-bd_PCMH_sub2"/>
</dbReference>
<dbReference type="Pfam" id="PF01315">
    <property type="entry name" value="Ald_Xan_dh_C"/>
    <property type="match status" value="1"/>
</dbReference>
<comment type="cofactor">
    <cofactor evidence="20">
        <name>Mo-molybdopterin</name>
        <dbReference type="ChEBI" id="CHEBI:71302"/>
    </cofactor>
    <text evidence="20">Binds 1 Mo-molybdopterin (Mo-MPT) cofactor per subunit.</text>
</comment>
<dbReference type="PIRSF" id="PIRSF000127">
    <property type="entry name" value="Xanthine_DH"/>
    <property type="match status" value="1"/>
</dbReference>
<keyword evidence="12 20" id="KW-0411">Iron-sulfur</keyword>
<feature type="binding site" evidence="20">
    <location>
        <position position="112"/>
    </location>
    <ligand>
        <name>[2Fe-2S] cluster</name>
        <dbReference type="ChEBI" id="CHEBI:190135"/>
        <label>2</label>
    </ligand>
</feature>
<dbReference type="InterPro" id="IPR036884">
    <property type="entry name" value="2Fe-2S-bd_dom_sf"/>
</dbReference>
<proteinExistence type="inferred from homology"/>
<accession>A0A9N9WPB4</accession>
<evidence type="ECO:0000256" key="3">
    <source>
        <dbReference type="ARBA" id="ARBA00006849"/>
    </source>
</evidence>
<dbReference type="GO" id="GO:0071949">
    <property type="term" value="F:FAD binding"/>
    <property type="evidence" value="ECO:0007669"/>
    <property type="project" value="InterPro"/>
</dbReference>
<feature type="domain" description="FAD-binding PCMH-type" evidence="22">
    <location>
        <begin position="209"/>
        <end position="398"/>
    </location>
</feature>
<dbReference type="PROSITE" id="PS51085">
    <property type="entry name" value="2FE2S_FER_2"/>
    <property type="match status" value="1"/>
</dbReference>
<comment type="subunit">
    <text evidence="4">Homodimer.</text>
</comment>
<dbReference type="Gene3D" id="3.30.465.10">
    <property type="match status" value="1"/>
</dbReference>
<evidence type="ECO:0000259" key="22">
    <source>
        <dbReference type="PROSITE" id="PS51387"/>
    </source>
</evidence>
<dbReference type="SUPFAM" id="SSF54292">
    <property type="entry name" value="2Fe-2S ferredoxin-like"/>
    <property type="match status" value="1"/>
</dbReference>
<dbReference type="SUPFAM" id="SSF56003">
    <property type="entry name" value="Molybdenum cofactor-binding domain"/>
    <property type="match status" value="1"/>
</dbReference>
<evidence type="ECO:0000256" key="18">
    <source>
        <dbReference type="PIRSR" id="PIRSR000127-1"/>
    </source>
</evidence>
<dbReference type="OrthoDB" id="8300278at2759"/>
<comment type="catalytic activity">
    <reaction evidence="16">
        <text>indole-3-acetaldehyde + O2 + H2O = (indol-3-yl)acetate + H2O2 + H(+)</text>
        <dbReference type="Rhea" id="RHEA:16277"/>
        <dbReference type="ChEBI" id="CHEBI:15377"/>
        <dbReference type="ChEBI" id="CHEBI:15378"/>
        <dbReference type="ChEBI" id="CHEBI:15379"/>
        <dbReference type="ChEBI" id="CHEBI:16240"/>
        <dbReference type="ChEBI" id="CHEBI:18086"/>
        <dbReference type="ChEBI" id="CHEBI:30854"/>
        <dbReference type="EC" id="1.2.3.7"/>
    </reaction>
</comment>
<feature type="domain" description="2Fe-2S ferredoxin-type" evidence="21">
    <location>
        <begin position="1"/>
        <end position="90"/>
    </location>
</feature>
<dbReference type="Pfam" id="PF03450">
    <property type="entry name" value="CO_deh_flav_C"/>
    <property type="match status" value="1"/>
</dbReference>
<evidence type="ECO:0000256" key="7">
    <source>
        <dbReference type="ARBA" id="ARBA00022714"/>
    </source>
</evidence>
<feature type="binding site" evidence="19">
    <location>
        <position position="407"/>
    </location>
    <ligand>
        <name>FAD</name>
        <dbReference type="ChEBI" id="CHEBI:57692"/>
    </ligand>
</feature>
<dbReference type="Gene3D" id="1.10.150.120">
    <property type="entry name" value="[2Fe-2S]-binding domain"/>
    <property type="match status" value="1"/>
</dbReference>
<dbReference type="PROSITE" id="PS00197">
    <property type="entry name" value="2FE2S_FER_1"/>
    <property type="match status" value="1"/>
</dbReference>
<dbReference type="PANTHER" id="PTHR11908">
    <property type="entry name" value="XANTHINE DEHYDROGENASE"/>
    <property type="match status" value="1"/>
</dbReference>
<dbReference type="InterPro" id="IPR008274">
    <property type="entry name" value="AldOxase/xan_DH_MoCoBD1"/>
</dbReference>
<dbReference type="InterPro" id="IPR046867">
    <property type="entry name" value="AldOxase/xan_DH_MoCoBD2"/>
</dbReference>
<dbReference type="GO" id="GO:0050302">
    <property type="term" value="F:indole-3-acetaldehyde oxidase activity"/>
    <property type="evidence" value="ECO:0007669"/>
    <property type="project" value="UniProtKB-EC"/>
</dbReference>
<keyword evidence="5 20" id="KW-0500">Molybdenum</keyword>
<evidence type="ECO:0000256" key="14">
    <source>
        <dbReference type="ARBA" id="ARBA00023140"/>
    </source>
</evidence>
<dbReference type="InterPro" id="IPR005107">
    <property type="entry name" value="CO_DH_flav_C"/>
</dbReference>
<evidence type="ECO:0000256" key="6">
    <source>
        <dbReference type="ARBA" id="ARBA00022630"/>
    </source>
</evidence>
<keyword evidence="11 20" id="KW-0408">Iron</keyword>
<dbReference type="InterPro" id="IPR036318">
    <property type="entry name" value="FAD-bd_PCMH-like_sf"/>
</dbReference>
<evidence type="ECO:0000256" key="19">
    <source>
        <dbReference type="PIRSR" id="PIRSR000127-2"/>
    </source>
</evidence>
<keyword evidence="14" id="KW-0576">Peroxisome</keyword>
<dbReference type="Pfam" id="PF01799">
    <property type="entry name" value="Fer2_2"/>
    <property type="match status" value="1"/>
</dbReference>
<comment type="similarity">
    <text evidence="3">Belongs to the xanthine dehydrogenase family.</text>
</comment>
<dbReference type="GO" id="GO:0005506">
    <property type="term" value="F:iron ion binding"/>
    <property type="evidence" value="ECO:0007669"/>
    <property type="project" value="InterPro"/>
</dbReference>
<feature type="binding site" evidence="20">
    <location>
        <position position="1042"/>
    </location>
    <ligand>
        <name>Mo-molybdopterin</name>
        <dbReference type="ChEBI" id="CHEBI:71302"/>
    </ligand>
    <ligandPart>
        <name>Mo</name>
        <dbReference type="ChEBI" id="CHEBI:28685"/>
    </ligandPart>
</feature>
<keyword evidence="24" id="KW-1185">Reference proteome</keyword>
<dbReference type="InterPro" id="IPR016208">
    <property type="entry name" value="Ald_Oxase/xanthine_DH-like"/>
</dbReference>
<dbReference type="SUPFAM" id="SSF47741">
    <property type="entry name" value="CO dehydrogenase ISP C-domain like"/>
    <property type="match status" value="1"/>
</dbReference>
<dbReference type="FunFam" id="3.90.1170.50:FF:000003">
    <property type="entry name" value="Aldehyde oxidase"/>
    <property type="match status" value="1"/>
</dbReference>
<keyword evidence="9 19" id="KW-0274">FAD</keyword>
<feature type="binding site" evidence="20">
    <location>
        <position position="47"/>
    </location>
    <ligand>
        <name>[2Fe-2S] cluster</name>
        <dbReference type="ChEBI" id="CHEBI:190135"/>
        <label>1</label>
    </ligand>
</feature>
<dbReference type="Gene3D" id="3.10.20.30">
    <property type="match status" value="1"/>
</dbReference>
<dbReference type="FunFam" id="3.10.20.30:FF:000012">
    <property type="entry name" value="Xanthine dehydrogenase/oxidase"/>
    <property type="match status" value="1"/>
</dbReference>
<evidence type="ECO:0000256" key="10">
    <source>
        <dbReference type="ARBA" id="ARBA00023002"/>
    </source>
</evidence>
<feature type="binding site" evidence="20">
    <location>
        <position position="50"/>
    </location>
    <ligand>
        <name>[2Fe-2S] cluster</name>
        <dbReference type="ChEBI" id="CHEBI:190135"/>
        <label>1</label>
    </ligand>
</feature>
<evidence type="ECO:0000256" key="15">
    <source>
        <dbReference type="ARBA" id="ARBA00034078"/>
    </source>
</evidence>
<dbReference type="Gene3D" id="3.90.1170.50">
    <property type="entry name" value="Aldehyde oxidase/xanthine dehydrogenase, a/b hammerhead"/>
    <property type="match status" value="1"/>
</dbReference>
<evidence type="ECO:0000256" key="12">
    <source>
        <dbReference type="ARBA" id="ARBA00023014"/>
    </source>
</evidence>
<sequence>MEVTFTINGHEYTVSPSTVSLDTSLNSFIRNNAKLTGTKFMCLEGGCGACIVTLTGRHPVTKEKHSWAVNSCLQNIYSCHGLDITTVEGIGSKKEGMHKIQKSLADFNGTQCGFCSPGMVMNMYTLMESKNGKVSMEEIENSFGGNICRCTGYRPILDAFKTLASDSNEICSDIEDWHLVKICSKTGSSCKGSCKARSSSQKGFIEPLTFSDDRMWFRVFTSAEIFKVFEQLREKAYILVAGNTAHGVYRRSPEIKAFIDISNVEELKSYKINTNSLELGANVTLSECMKIFTKLANDKENFSYLHEVVKHFDLIANVPVRDNGTLAGNLMIKNQHHEFPSDIFLIFEAIGAILTVSASSNWSFSLFGNTTDLSPKNFISTDMKKKLLIKITLPAYDSKKFIFRSYKVMPRAQNAHAYVNAAFLLEINDKTVISAKICYGGINPTFIHAEKTETFLVGENLFENKSLQNAITILNDEIKPDWILPDASIEFRKNLALSLFYKFVLNVVPNESVSEKFKSGGQSLKRGISSGTQTFDTYEKNWPLTKNIPKIEADVQCTGEAKYINDYPKMPNELYAAFVTATNVHGVISSIDASEALKIPGVKAFYSAKDIPGSNNFMPIKMDPSTEIEEIFCASQIRFHHQPIGVIVAESSQIANRSSELVKVFYQQTENIKKVIVTLKDVIEKAPERIESKPEYSKQRLVESSIEGEHKISGRFEMENQYHFTMETQTCLCIPIEDGMDVYSSTQWMDVTQIAISEMLKVPNNKINMYVRRLGGAYGAKISRQNQIACACALAAHLLNRPVRFVMRLEANMNIIGKRYACINFYDIKVDDNGKIHELNTAYTEDYGCSKNESPLPMATACIQNCYDHQHFKIDARVAVTDAPANTWCRAPGTVEGIGIIENIMEHIAFTVKKDPFDVRMANIPENSPMRSYMTDFAKSTDYRNRRKEIDDFNSKNRWRKRGIGIVAMKYPMEYFGVMNALVSIYHGDGSVSVSVGGIEMGQGLFTKVAQTASFKLGIPLEKIQIKPSNTLVAPNSIVTGGSMGSEAACFAVAKACELLNERLKPIKTKHHNADWSKIIDNAYDNYVDLVATYMYKVTDVKSYDIWGTSCSEVEVDILTGNVLINRVDIMEDVGESISPGIDIGQIEGGFVMGLGYWLTESLIYDRITGELLTNRSWNYKPPGAKDIPIDFRINFLNKSSNPFGVLRSKATGEPSTAMAVVVLCALHHALDSARKDADTLNGYQFKLGAPTTVESTFLAADTSFDQFLLQ</sequence>
<evidence type="ECO:0000259" key="21">
    <source>
        <dbReference type="PROSITE" id="PS51085"/>
    </source>
</evidence>
<evidence type="ECO:0000256" key="11">
    <source>
        <dbReference type="ARBA" id="ARBA00023004"/>
    </source>
</evidence>
<dbReference type="FunFam" id="3.30.365.10:FF:000008">
    <property type="entry name" value="Aldehyde oxidase1"/>
    <property type="match status" value="1"/>
</dbReference>
<evidence type="ECO:0000256" key="13">
    <source>
        <dbReference type="ARBA" id="ARBA00023027"/>
    </source>
</evidence>
<dbReference type="InterPro" id="IPR006058">
    <property type="entry name" value="2Fe2S_fd_BS"/>
</dbReference>
<reference evidence="23" key="1">
    <citation type="submission" date="2022-01" db="EMBL/GenBank/DDBJ databases">
        <authorList>
            <person name="King R."/>
        </authorList>
    </citation>
    <scope>NUCLEOTIDE SEQUENCE</scope>
</reference>
<dbReference type="SMART" id="SM01092">
    <property type="entry name" value="CO_deh_flav_C"/>
    <property type="match status" value="1"/>
</dbReference>
<evidence type="ECO:0000256" key="4">
    <source>
        <dbReference type="ARBA" id="ARBA00011738"/>
    </source>
</evidence>
<dbReference type="InterPro" id="IPR037165">
    <property type="entry name" value="AldOxase/xan_DH_Mopterin-bd_sf"/>
</dbReference>
<comment type="cofactor">
    <cofactor evidence="1 19">
        <name>FAD</name>
        <dbReference type="ChEBI" id="CHEBI:57692"/>
    </cofactor>
</comment>
<evidence type="ECO:0000313" key="24">
    <source>
        <dbReference type="Proteomes" id="UP001153620"/>
    </source>
</evidence>
<dbReference type="InterPro" id="IPR001041">
    <property type="entry name" value="2Fe-2S_ferredoxin-type"/>
</dbReference>
<dbReference type="GO" id="GO:0005777">
    <property type="term" value="C:peroxisome"/>
    <property type="evidence" value="ECO:0007669"/>
    <property type="project" value="UniProtKB-SubCell"/>
</dbReference>
<evidence type="ECO:0000256" key="8">
    <source>
        <dbReference type="ARBA" id="ARBA00022723"/>
    </source>
</evidence>
<dbReference type="InterPro" id="IPR002346">
    <property type="entry name" value="Mopterin_DH_FAD-bd"/>
</dbReference>
<evidence type="ECO:0000256" key="20">
    <source>
        <dbReference type="PIRSR" id="PIRSR000127-3"/>
    </source>
</evidence>
<organism evidence="23 24">
    <name type="scientific">Chironomus riparius</name>
    <dbReference type="NCBI Taxonomy" id="315576"/>
    <lineage>
        <taxon>Eukaryota</taxon>
        <taxon>Metazoa</taxon>
        <taxon>Ecdysozoa</taxon>
        <taxon>Arthropoda</taxon>
        <taxon>Hexapoda</taxon>
        <taxon>Insecta</taxon>
        <taxon>Pterygota</taxon>
        <taxon>Neoptera</taxon>
        <taxon>Endopterygota</taxon>
        <taxon>Diptera</taxon>
        <taxon>Nematocera</taxon>
        <taxon>Chironomoidea</taxon>
        <taxon>Chironomidae</taxon>
        <taxon>Chironominae</taxon>
        <taxon>Chironomus</taxon>
    </lineage>
</organism>
<keyword evidence="6" id="KW-0285">Flavoprotein</keyword>
<evidence type="ECO:0000256" key="1">
    <source>
        <dbReference type="ARBA" id="ARBA00001974"/>
    </source>
</evidence>
<dbReference type="InterPro" id="IPR036010">
    <property type="entry name" value="2Fe-2S_ferredoxin-like_sf"/>
</dbReference>
<keyword evidence="13" id="KW-0520">NAD</keyword>
<feature type="binding site" evidence="19">
    <location>
        <position position="388"/>
    </location>
    <ligand>
        <name>FAD</name>
        <dbReference type="ChEBI" id="CHEBI:57692"/>
    </ligand>
</feature>
<comment type="cofactor">
    <cofactor evidence="15">
        <name>[2Fe-2S] cluster</name>
        <dbReference type="ChEBI" id="CHEBI:190135"/>
    </cofactor>
</comment>
<dbReference type="Pfam" id="PF00941">
    <property type="entry name" value="FAD_binding_5"/>
    <property type="match status" value="1"/>
</dbReference>
<dbReference type="SMART" id="SM01008">
    <property type="entry name" value="Ald_Xan_dh_C"/>
    <property type="match status" value="1"/>
</dbReference>
<dbReference type="Pfam" id="PF20256">
    <property type="entry name" value="MoCoBD_2"/>
    <property type="match status" value="1"/>
</dbReference>
<dbReference type="SUPFAM" id="SSF54665">
    <property type="entry name" value="CO dehydrogenase molybdoprotein N-domain-like"/>
    <property type="match status" value="1"/>
</dbReference>
<evidence type="ECO:0000256" key="5">
    <source>
        <dbReference type="ARBA" id="ARBA00022505"/>
    </source>
</evidence>
<dbReference type="FunFam" id="3.30.390.50:FF:000003">
    <property type="entry name" value="Aldehyde oxidase1"/>
    <property type="match status" value="1"/>
</dbReference>
<protein>
    <recommendedName>
        <fullName evidence="17">Indole-3-acetaldehyde oxidase</fullName>
    </recommendedName>
</protein>
<dbReference type="EMBL" id="OU895877">
    <property type="protein sequence ID" value="CAG9801040.1"/>
    <property type="molecule type" value="Genomic_DNA"/>
</dbReference>
<dbReference type="FunFam" id="3.30.365.10:FF:000001">
    <property type="entry name" value="Xanthine dehydrogenase oxidase"/>
    <property type="match status" value="1"/>
</dbReference>
<feature type="binding site" evidence="20">
    <location>
        <position position="148"/>
    </location>
    <ligand>
        <name>[2Fe-2S] cluster</name>
        <dbReference type="ChEBI" id="CHEBI:190135"/>
        <label>2</label>
    </ligand>
</feature>
<evidence type="ECO:0000313" key="23">
    <source>
        <dbReference type="EMBL" id="CAG9801040.1"/>
    </source>
</evidence>
<dbReference type="InterPro" id="IPR002888">
    <property type="entry name" value="2Fe-2S-bd"/>
</dbReference>
<name>A0A9N9WPB4_9DIPT</name>
<dbReference type="InterPro" id="IPR036683">
    <property type="entry name" value="CO_DH_flav_C_dom_sf"/>
</dbReference>
<dbReference type="PROSITE" id="PS51387">
    <property type="entry name" value="FAD_PCMH"/>
    <property type="match status" value="1"/>
</dbReference>
<evidence type="ECO:0000256" key="9">
    <source>
        <dbReference type="ARBA" id="ARBA00022827"/>
    </source>
</evidence>
<dbReference type="PANTHER" id="PTHR11908:SF132">
    <property type="entry name" value="ALDEHYDE OXIDASE 1-RELATED"/>
    <property type="match status" value="1"/>
</dbReference>
<keyword evidence="8 20" id="KW-0479">Metal-binding</keyword>
<feature type="binding site" evidence="20">
    <location>
        <position position="747"/>
    </location>
    <ligand>
        <name>Mo-molybdopterin</name>
        <dbReference type="ChEBI" id="CHEBI:71302"/>
    </ligand>
    <ligandPart>
        <name>Mo</name>
        <dbReference type="ChEBI" id="CHEBI:28685"/>
    </ligandPart>
</feature>
<feature type="active site" description="Proton acceptor" evidence="18">
    <location>
        <position position="1214"/>
    </location>
</feature>
<dbReference type="SUPFAM" id="SSF55447">
    <property type="entry name" value="CO dehydrogenase flavoprotein C-terminal domain-like"/>
    <property type="match status" value="1"/>
</dbReference>
<dbReference type="FunFam" id="3.30.465.10:FF:000013">
    <property type="entry name" value="Aldehyde oxidase"/>
    <property type="match status" value="1"/>
</dbReference>
<evidence type="ECO:0000256" key="16">
    <source>
        <dbReference type="ARBA" id="ARBA00052415"/>
    </source>
</evidence>